<evidence type="ECO:0000256" key="5">
    <source>
        <dbReference type="ARBA" id="ARBA00022821"/>
    </source>
</evidence>
<dbReference type="InterPro" id="IPR056789">
    <property type="entry name" value="LRR_R13L1-DRL21"/>
</dbReference>
<dbReference type="PANTHER" id="PTHR36766">
    <property type="entry name" value="PLANT BROAD-SPECTRUM MILDEW RESISTANCE PROTEIN RPW8"/>
    <property type="match status" value="1"/>
</dbReference>
<gene>
    <name evidence="11" type="ORF">EJB05_01652</name>
</gene>
<dbReference type="InterPro" id="IPR036388">
    <property type="entry name" value="WH-like_DNA-bd_sf"/>
</dbReference>
<dbReference type="InterPro" id="IPR002182">
    <property type="entry name" value="NB-ARC"/>
</dbReference>
<feature type="domain" description="NB-ARC" evidence="7">
    <location>
        <begin position="238"/>
        <end position="396"/>
    </location>
</feature>
<proteinExistence type="inferred from homology"/>
<evidence type="ECO:0008006" key="13">
    <source>
        <dbReference type="Google" id="ProtNLM"/>
    </source>
</evidence>
<keyword evidence="5" id="KW-0611">Plant defense</keyword>
<name>A0A5J9WQQ3_9POAL</name>
<dbReference type="PRINTS" id="PR00364">
    <property type="entry name" value="DISEASERSIST"/>
</dbReference>
<sequence length="1442" mass="163258">MEIAIGAARWVVGRALSPVTDGLLESWAACSDLGPNVRALKLELLYAQAVLDNARGREVRSAALGQLLLELRHQAYKADDVLDELEYFRIQDEIKGTYETTDTEARGLVRGLVLNARHTARAVASKLMPSSCSCAAVCQHHRRPKLKFDRVEMSKRMIAIVEQLKPICAKVSTILDIELLGSAIHKLDLIATNGTTSQQGTALNYTRNTTPQIIEPKLYGRDDLRKNFVDGITNGKYSANDLTVLSIVGPGGLGKTKFTQHIYDEVKNQFQARIWICVSQNNFSASRLAQEIVKQIPKGDNEKENASSEELIEKRLQSKQFLLVLDDMWTYHEDEWKKLLAPFRKGGTKGNLVIVTTRIPRVAQMVTTKGFSPMTLERLKEEDCMHFFQDCVFSDQQSWEQRTDLHDVGMQIVRRLKGFPLAVKTVGRLLKNDLTLEYWTRVLDCKEWESEANDDDIMPALRLSYNYLPFSLQQCFSHCALFPEDYEFGSNELIHLWIGLGLLCPDNQNKRIEDIGSDYLKGLVNHGFLQEDKKEDGHTCYVIHDLLHDLAVNVSAYECLSLKSSNMRSLHIPSSIRHLSIIIEDEAVKDRGTFESCKKDLYTLGKRLKADNLRTLILFGVYHGRFCKPFCDIFGEAKALRVIFLSRASYDVEDLLPKFSQLVHLRYLRIMGHISNEKSISSSIARFYNLLVLDLEECNYYSGSTRDMNNIVKIRHFVVNDDNCHSEIYEVGKLKSIQELKRFEVKREERGFELNQLGQLPQLQGSLEIYNLEKVESATEVDEANLVQMHHLNRLLLHWDTNESKRNKEKEENILDSLKPHNNIREVCIRGHGGGTYPAWLGTDHSIHNLECLCLNDVAWKNLPHLGELLMVGKDGPCNAGQIFKSLKKLELVNISALKKWTTKSPFSYLKELIIRDCSELIELPFIHYTSPQEQQEKNRTMFPKLQNLYVSKCPNLVSVPQIPWSSALCTVEMFEVGTCIQQISYTKNEQYIFVKFRRDTFDLELWNVLAFSNLCDINDSRISECPAVPLDRLQLLSSLKTLKMYNCSSVLWPTEAENESQFKFPVEHLTVDECCVTVKKLAQLISYFPNLSKLELCDCDKQKSGAEETEAAADGLLIMPLQINELSIIHCPDVRLCSSSLQSQTSLTSLTIWDCPKFLSTSSFSTSYCPFPTSLQDLELRGIKDGMFTLTPLSNLTKLVLSDCECLRSEDVWHLLAQGHLKELEIQQSAANIFDCSEAPRIMRALEMDGEAGSTAGALICGHFSSSLTMLHFEFPYLEHFTRTQSEALQLLTSLQELKINYCRKLQSLPAGLSGLPNLKSLSIEGCDSIRSLPKGALPSLLIELIIWGCPAIRSLPKGTLPSSLMELTIYMCSAFRSLPKDSLPSSLTTLVIRGCPAIRSLHKDSLPSSLQTLDVIRSNEKLQRQCRTLKGIIPIVITDD</sequence>
<comment type="caution">
    <text evidence="11">The sequence shown here is derived from an EMBL/GenBank/DDBJ whole genome shotgun (WGS) entry which is preliminary data.</text>
</comment>
<dbReference type="Gene3D" id="3.40.50.300">
    <property type="entry name" value="P-loop containing nucleotide triphosphate hydrolases"/>
    <property type="match status" value="1"/>
</dbReference>
<dbReference type="Gene3D" id="1.10.8.430">
    <property type="entry name" value="Helical domain of apoptotic protease-activating factors"/>
    <property type="match status" value="1"/>
</dbReference>
<accession>A0A5J9WQQ3</accession>
<keyword evidence="6" id="KW-0067">ATP-binding</keyword>
<evidence type="ECO:0000256" key="1">
    <source>
        <dbReference type="ARBA" id="ARBA00008894"/>
    </source>
</evidence>
<dbReference type="Gramene" id="TVU50286">
    <property type="protein sequence ID" value="TVU50286"/>
    <property type="gene ID" value="EJB05_01652"/>
</dbReference>
<feature type="domain" description="R13L1/DRL21-like LRR repeat region" evidence="10">
    <location>
        <begin position="754"/>
        <end position="869"/>
    </location>
</feature>
<evidence type="ECO:0000256" key="6">
    <source>
        <dbReference type="ARBA" id="ARBA00022840"/>
    </source>
</evidence>
<comment type="similarity">
    <text evidence="1">Belongs to the disease resistance NB-LRR family.</text>
</comment>
<dbReference type="InterPro" id="IPR032675">
    <property type="entry name" value="LRR_dom_sf"/>
</dbReference>
<dbReference type="OrthoDB" id="612043at2759"/>
<keyword evidence="2" id="KW-0433">Leucine-rich repeat</keyword>
<keyword evidence="4" id="KW-0547">Nucleotide-binding</keyword>
<dbReference type="Gene3D" id="3.80.10.10">
    <property type="entry name" value="Ribonuclease Inhibitor"/>
    <property type="match status" value="4"/>
</dbReference>
<dbReference type="GO" id="GO:0005524">
    <property type="term" value="F:ATP binding"/>
    <property type="evidence" value="ECO:0007669"/>
    <property type="project" value="UniProtKB-KW"/>
</dbReference>
<feature type="non-terminal residue" evidence="11">
    <location>
        <position position="1"/>
    </location>
</feature>
<evidence type="ECO:0000313" key="12">
    <source>
        <dbReference type="Proteomes" id="UP000324897"/>
    </source>
</evidence>
<feature type="domain" description="Disease resistance N-terminal" evidence="8">
    <location>
        <begin position="12"/>
        <end position="92"/>
    </location>
</feature>
<dbReference type="InterPro" id="IPR058922">
    <property type="entry name" value="WHD_DRP"/>
</dbReference>
<evidence type="ECO:0000259" key="7">
    <source>
        <dbReference type="Pfam" id="PF00931"/>
    </source>
</evidence>
<dbReference type="SUPFAM" id="SSF52540">
    <property type="entry name" value="P-loop containing nucleoside triphosphate hydrolases"/>
    <property type="match status" value="1"/>
</dbReference>
<dbReference type="InterPro" id="IPR041118">
    <property type="entry name" value="Rx_N"/>
</dbReference>
<evidence type="ECO:0000256" key="3">
    <source>
        <dbReference type="ARBA" id="ARBA00022737"/>
    </source>
</evidence>
<dbReference type="Pfam" id="PF00931">
    <property type="entry name" value="NB-ARC"/>
    <property type="match status" value="1"/>
</dbReference>
<evidence type="ECO:0000259" key="10">
    <source>
        <dbReference type="Pfam" id="PF25019"/>
    </source>
</evidence>
<dbReference type="Proteomes" id="UP000324897">
    <property type="component" value="Chromosome 6"/>
</dbReference>
<evidence type="ECO:0000256" key="2">
    <source>
        <dbReference type="ARBA" id="ARBA00022614"/>
    </source>
</evidence>
<dbReference type="GO" id="GO:0043531">
    <property type="term" value="F:ADP binding"/>
    <property type="evidence" value="ECO:0007669"/>
    <property type="project" value="InterPro"/>
</dbReference>
<evidence type="ECO:0000259" key="8">
    <source>
        <dbReference type="Pfam" id="PF18052"/>
    </source>
</evidence>
<keyword evidence="12" id="KW-1185">Reference proteome</keyword>
<dbReference type="SUPFAM" id="SSF52058">
    <property type="entry name" value="L domain-like"/>
    <property type="match status" value="2"/>
</dbReference>
<dbReference type="EMBL" id="RWGY01000002">
    <property type="protein sequence ID" value="TVU50286.1"/>
    <property type="molecule type" value="Genomic_DNA"/>
</dbReference>
<reference evidence="11 12" key="1">
    <citation type="journal article" date="2019" name="Sci. Rep.">
        <title>A high-quality genome of Eragrostis curvula grass provides insights into Poaceae evolution and supports new strategies to enhance forage quality.</title>
        <authorList>
            <person name="Carballo J."/>
            <person name="Santos B.A.C.M."/>
            <person name="Zappacosta D."/>
            <person name="Garbus I."/>
            <person name="Selva J.P."/>
            <person name="Gallo C.A."/>
            <person name="Diaz A."/>
            <person name="Albertini E."/>
            <person name="Caccamo M."/>
            <person name="Echenique V."/>
        </authorList>
    </citation>
    <scope>NUCLEOTIDE SEQUENCE [LARGE SCALE GENOMIC DNA]</scope>
    <source>
        <strain evidence="12">cv. Victoria</strain>
        <tissue evidence="11">Leaf</tissue>
    </source>
</reference>
<protein>
    <recommendedName>
        <fullName evidence="13">AAA+ ATPase domain-containing protein</fullName>
    </recommendedName>
</protein>
<dbReference type="GO" id="GO:0006952">
    <property type="term" value="P:defense response"/>
    <property type="evidence" value="ECO:0007669"/>
    <property type="project" value="UniProtKB-KW"/>
</dbReference>
<dbReference type="PANTHER" id="PTHR36766:SF30">
    <property type="entry name" value="TIR-NBS TYPE DISEASE RESISTANCE PROTEIN-RELATED"/>
    <property type="match status" value="1"/>
</dbReference>
<organism evidence="11 12">
    <name type="scientific">Eragrostis curvula</name>
    <name type="common">weeping love grass</name>
    <dbReference type="NCBI Taxonomy" id="38414"/>
    <lineage>
        <taxon>Eukaryota</taxon>
        <taxon>Viridiplantae</taxon>
        <taxon>Streptophyta</taxon>
        <taxon>Embryophyta</taxon>
        <taxon>Tracheophyta</taxon>
        <taxon>Spermatophyta</taxon>
        <taxon>Magnoliopsida</taxon>
        <taxon>Liliopsida</taxon>
        <taxon>Poales</taxon>
        <taxon>Poaceae</taxon>
        <taxon>PACMAD clade</taxon>
        <taxon>Chloridoideae</taxon>
        <taxon>Eragrostideae</taxon>
        <taxon>Eragrostidinae</taxon>
        <taxon>Eragrostis</taxon>
    </lineage>
</organism>
<evidence type="ECO:0000256" key="4">
    <source>
        <dbReference type="ARBA" id="ARBA00022741"/>
    </source>
</evidence>
<dbReference type="InterPro" id="IPR027417">
    <property type="entry name" value="P-loop_NTPase"/>
</dbReference>
<dbReference type="Pfam" id="PF18052">
    <property type="entry name" value="Rx_N"/>
    <property type="match status" value="1"/>
</dbReference>
<dbReference type="Pfam" id="PF23559">
    <property type="entry name" value="WHD_DRP"/>
    <property type="match status" value="1"/>
</dbReference>
<evidence type="ECO:0000313" key="11">
    <source>
        <dbReference type="EMBL" id="TVU50286.1"/>
    </source>
</evidence>
<keyword evidence="3" id="KW-0677">Repeat</keyword>
<feature type="domain" description="Disease resistance protein winged helix" evidence="9">
    <location>
        <begin position="481"/>
        <end position="551"/>
    </location>
</feature>
<dbReference type="GO" id="GO:0051707">
    <property type="term" value="P:response to other organism"/>
    <property type="evidence" value="ECO:0007669"/>
    <property type="project" value="UniProtKB-ARBA"/>
</dbReference>
<dbReference type="InterPro" id="IPR042197">
    <property type="entry name" value="Apaf_helical"/>
</dbReference>
<dbReference type="Gene3D" id="1.10.10.10">
    <property type="entry name" value="Winged helix-like DNA-binding domain superfamily/Winged helix DNA-binding domain"/>
    <property type="match status" value="1"/>
</dbReference>
<evidence type="ECO:0000259" key="9">
    <source>
        <dbReference type="Pfam" id="PF23559"/>
    </source>
</evidence>
<dbReference type="Pfam" id="PF25019">
    <property type="entry name" value="LRR_R13L1-DRL21"/>
    <property type="match status" value="1"/>
</dbReference>
<dbReference type="SUPFAM" id="SSF52047">
    <property type="entry name" value="RNI-like"/>
    <property type="match status" value="1"/>
</dbReference>